<proteinExistence type="predicted"/>
<feature type="domain" description="DUF1542" evidence="4">
    <location>
        <begin position="2873"/>
        <end position="2945"/>
    </location>
</feature>
<dbReference type="Pfam" id="PF07564">
    <property type="entry name" value="DUF1542"/>
    <property type="match status" value="18"/>
</dbReference>
<gene>
    <name evidence="6" type="ORF">LAKU_24c00010</name>
</gene>
<feature type="region of interest" description="Disordered" evidence="2">
    <location>
        <begin position="1847"/>
        <end position="1904"/>
    </location>
</feature>
<keyword evidence="3" id="KW-0732">Signal</keyword>
<feature type="domain" description="DUF1542" evidence="4">
    <location>
        <begin position="2386"/>
        <end position="2454"/>
    </location>
</feature>
<evidence type="ECO:0000256" key="3">
    <source>
        <dbReference type="SAM" id="SignalP"/>
    </source>
</evidence>
<evidence type="ECO:0000256" key="2">
    <source>
        <dbReference type="SAM" id="MobiDB-lite"/>
    </source>
</evidence>
<feature type="domain" description="DUF1542" evidence="4">
    <location>
        <begin position="1414"/>
        <end position="1485"/>
    </location>
</feature>
<sequence length="3352" mass="359379">MLYNHKQFRKNSDKKIMRKVKKNWVVLSVASFALIGSAAVIQSNQNVAFASETQVSANSTTNKNNNDNNISTIESQKNDAKAQLDTEASKVKDDISNDVSLSQSDKDSQKAEVDSYKVAGEQSIDSAKDANSINQALIDGKNNIDASHVAGHNSTDSNESSNASSSANQSSNDIKSQPSSTSSVASLASSASSSSHAKEGLSLRDSGSSAPADSNTFITGPGGANGTQYKNAIANTKLTYNGVNYDPSTNKYMINFQFGSEVISSTGGADRVLEFALNLSPNLSSRVSKVTVTNDDGTKDLTMNNGRYYIKYKTGKVVGGNIDLAVYVDPIKATPGDWISAFMSTHRENSRGELINFSTQIAFSSTRSLTYDQFGNDFNFKLLAQLQGKVLNDLNQTSPLSQTTQLKNNYVSQINAVTTSDDFVNVLNSIKNSYKADNSSLSNAISQLNSQAATSTNNVSNLGNLPANDKQTANNWIKSALQTAQSNVMDVSQSSDIAGALSDGINSIKKIELQATINSAINDINNAVVNTTNKINSDITLSKEKSDRQLRLVSVDKTYYTGLIQSSNDLSKISGVRDNAVNQINGDYTPGTPLITQKQTAKDSLDNEANKIKAAIDADNTLTNDEKNRQKSNVDSIKAAAQSQIDSATNADGINDAQSQGISSIDNAHQTSSTSLSDQKSNAKSKLDAEADKVKQQIDADNTLTSAEKNSQKANVDSVKATDQGKIDAATNADDVITAYQQGIKDIDAQYVAGKTSVADQQANAKAQLDAEATKVKQQIDADNSLTSSEKATQKANVDSVKAIDQRKIDAATNADDINAAYQQGIQDIDGQYTTAKTSLPDQKSNAKAQLYAEATKVKQQIDADNSLTSSEKATQKANVDSVKSTYQGKIDAATNADDINTAYQQGIKDIDAQYVAGKTSVADQQSNAKAQLDAEATKVKKQIESDNTLTSAEKAKQKANVDSTKSIDQTAIDTATNADDINTAYHKGIQDIDNQYIPGKTSLADQKTNAKADLDAQAAKIKNDIANDATLTQDQKNDQMDQLAADKVAAEQAIDNAADADGINKALGDGNLNMEADHQPGQAIDNQKASAKQAIQAEANKVKAAIAADFSLTSEEKAKQKNAVDSASAAAQSNIDHLTNADDINSAIKQGIYDVDGKHVAGTSLDTQKANAKSLLNDEANNIKQAIANDATLTNDQKNIQMARVDSDKAAAESDIDNAADADGVNKAINNGKNNIDSDHQPGQSVDTQKANAKSQLDAQAAKIKSDIENDATLTNDEKNAQIAKVDSDTSAGKQAIDNASDADGINKETKDSNDQIASDHKAGTSVNSQKDSNNANLDAEATKVKNQIDADVSLTSAEKAEQKNNVENVKSAAHSKIDSAVNADDIKSAYDQGIKDIDAQYVPGKTSLADQKANAKSQLDVKAAKVKQDIANDATLTQIQKNEQIAMVDADKESAETSIDVAKDADAVNKAISDGNKNIDSDHQPGKSLADQKADAKAAIQAEASKIKSEIDADSTLTSAEKAAQKDKVDSVSAADQNKIDGLTNVDDIHAQITQSVIDIDIQHQSGKDLNDQKQAAKAQLDATADKIKQDIENDVTLTQADKDAQKAKVDSDTSAGKQTIDNAENADSINQAIQENNDKIASDHVSHQSVDDQKTNAKKQLDAQAAKVKQDISNDTTLTKAQKDAQMAQVDSDRESAEKAIDSANDAEGIKEAIDSGHDKIHKDHVQGDSVDTQKANAKKQLDNQAAKVKNDIANDNTLTKAEKDAQMAKVDADKTSGEKAIDSAENADDINKLISDTSDKINGDHVPGQSVNDQKTAKKAELDAEANKIKSAIDADNTLTQAQKDAQKANVDADVSDGKKTIDNASDAESIKQVIDSTNAKIDGEHQPGKSVDDQKANAKSILDSEANKVKAAIDADNTLTSAEKQQQKNNVDQVDQAAKDKIDAASSADEINDLVSRNSQSIDAQHQPGKSVSDQKTAAKNQLDSEAKKIKDAIDADQTLSQSEKDAQKSAVDADVVSGKQAIDNSSDADSINKAIGDTNDKIDGEHVSGKPLSDQKTNAKSQLDAYAESIKNAIDNDATLTQSEKEAQKDKVDDDVKAGKQAIDNANDADSINKLVSDTNDKVKNEHQPGTSVADQKTNAKKQLDDQADKVKKDIQNDQTLTQTEKNNQMAKVDSDVTAGKQAIDNSSDADSINKAVSDANDKVSADHVSGTSLDNQKTAANAKLDAEANKTKAAIDADNTLTSDEKTTQKAKVDSDVATGKQNIEKATDADSINKLVNDTNEQVDAQHVPGQSLDAQKQAAKQAAEDKAKQTKAAIDADNTLTSAEKDAQKNKVDSENATAQDKIDVATNADGINSLSNRMIGDIAQRYVPGTSLDAQKQAAKDKLSQHVQDLINQIFGDDTLTQAEKDAQKDKVDNDKAAAEKSIDAASNADNINQALSDARPKLDSDYIPGASLSDQKNDAKVKLDETAAKIKNAIANDATLTKAEKNNQIDKVDSDIAAGKQAIDNAKNSDSINKAVDDTSAQVSDDHNSADSIDTQKTNAKNQLTAKADKIKQDIENDATLTQAEKESQKAKVEDDVKSGNQSIDNASDADSINKAGSDSDSQVSSEHKPAASLDVQKENAKSSIDEAAKNTKAAIDADNTLTSAEKESQKAKVDENATASKQAIDNAQNADNINSSVSVGKTDVNDEHKSADSIDTQKTVAKSQLDANAAKIKQDIANDDTLTQAEKDAQTKQVDADKATAEQAIDNALDADGINQALKDGNIKTSGDHKPGNSINDQKAAAKKKLDAEAEKIKNAIDNDVTLNITEKAQQKQNVDSQNQDARDKVDASTNADAINFASVQGVSNIDEQHKSSDVSLSQQKENAKSQLDAQAAKVKNDILNDATLTKTEKDTQIAQVDADKAAAEQDIDNAPDADSINQAISNGNAKIDADHVSGQSVDDQKTSAKDAINNEANKVKAAIDADKTLSKTEKQRQRNNVERARADAQAAIDGLTNADDINAAVADYIQIIDSQHVKKQNNGSGPEQTIPRNVYMVKNFYRYLSTNFTKKNRVQGYKATSRPNAAMFRIIGETTNKNGVKRYKVYQIVVKKNGLFKVDRKKWGYITARPSYMRPLYYSSNVQQIKVIGRRIREYKNVKLSKAVRGYKHGTVLKVKAVKKYGSTYRLQLTNGHYITANKNLVRKQTTPRNVYMVKGFYRYSSVNFSHKNRIQGYKKQARPNAVMFRIVGETTNKNGLKRYKVNQIVRNKKGLFRVDHKNWGYITTKPSYVKPLYYSSNVRAVRVIGSRIRAYKNLKLTKSVKSYKRGTVLNVKAVKKVGTTYRLQLTNGSYISANKNLVQKIK</sequence>
<feature type="region of interest" description="Disordered" evidence="2">
    <location>
        <begin position="2821"/>
        <end position="2840"/>
    </location>
</feature>
<feature type="compositionally biased region" description="Basic and acidic residues" evidence="2">
    <location>
        <begin position="1645"/>
        <end position="1664"/>
    </location>
</feature>
<feature type="domain" description="DUF1542" evidence="4">
    <location>
        <begin position="1170"/>
        <end position="1241"/>
    </location>
</feature>
<feature type="region of interest" description="Disordered" evidence="2">
    <location>
        <begin position="1218"/>
        <end position="1262"/>
    </location>
</feature>
<feature type="region of interest" description="Disordered" evidence="2">
    <location>
        <begin position="1645"/>
        <end position="1709"/>
    </location>
</feature>
<feature type="compositionally biased region" description="Basic and acidic residues" evidence="2">
    <location>
        <begin position="2656"/>
        <end position="2667"/>
    </location>
</feature>
<feature type="compositionally biased region" description="Basic and acidic residues" evidence="2">
    <location>
        <begin position="1886"/>
        <end position="1901"/>
    </location>
</feature>
<feature type="compositionally biased region" description="Basic and acidic residues" evidence="2">
    <location>
        <begin position="2044"/>
        <end position="2054"/>
    </location>
</feature>
<feature type="compositionally biased region" description="Basic and acidic residues" evidence="2">
    <location>
        <begin position="1605"/>
        <end position="1614"/>
    </location>
</feature>
<evidence type="ECO:0000313" key="7">
    <source>
        <dbReference type="Proteomes" id="UP000026921"/>
    </source>
</evidence>
<feature type="compositionally biased region" description="Polar residues" evidence="2">
    <location>
        <begin position="1674"/>
        <end position="1683"/>
    </location>
</feature>
<feature type="region of interest" description="Disordered" evidence="2">
    <location>
        <begin position="145"/>
        <end position="225"/>
    </location>
</feature>
<feature type="compositionally biased region" description="Polar residues" evidence="2">
    <location>
        <begin position="2134"/>
        <end position="2143"/>
    </location>
</feature>
<feature type="coiled-coil region" evidence="1">
    <location>
        <begin position="1005"/>
        <end position="1061"/>
    </location>
</feature>
<dbReference type="Pfam" id="PF19087">
    <property type="entry name" value="DUF5776"/>
    <property type="match status" value="2"/>
</dbReference>
<feature type="domain" description="DUF5776" evidence="5">
    <location>
        <begin position="3126"/>
        <end position="3191"/>
    </location>
</feature>
<feature type="region of interest" description="Disordered" evidence="2">
    <location>
        <begin position="88"/>
        <end position="114"/>
    </location>
</feature>
<feature type="compositionally biased region" description="Polar residues" evidence="2">
    <location>
        <begin position="2590"/>
        <end position="2616"/>
    </location>
</feature>
<feature type="region of interest" description="Disordered" evidence="2">
    <location>
        <begin position="2774"/>
        <end position="2795"/>
    </location>
</feature>
<accession>A0A836YUC8</accession>
<feature type="region of interest" description="Disordered" evidence="2">
    <location>
        <begin position="1605"/>
        <end position="1629"/>
    </location>
</feature>
<organism evidence="6 7">
    <name type="scientific">Apilactobacillus kunkeei EFB6</name>
    <dbReference type="NCBI Taxonomy" id="1419324"/>
    <lineage>
        <taxon>Bacteria</taxon>
        <taxon>Bacillati</taxon>
        <taxon>Bacillota</taxon>
        <taxon>Bacilli</taxon>
        <taxon>Lactobacillales</taxon>
        <taxon>Lactobacillaceae</taxon>
        <taxon>Apilactobacillus</taxon>
    </lineage>
</organism>
<keyword evidence="1" id="KW-0175">Coiled coil</keyword>
<feature type="compositionally biased region" description="Polar residues" evidence="2">
    <location>
        <begin position="2821"/>
        <end position="2832"/>
    </location>
</feature>
<feature type="compositionally biased region" description="Polar residues" evidence="2">
    <location>
        <begin position="1326"/>
        <end position="1335"/>
    </location>
</feature>
<feature type="domain" description="DUF1542" evidence="4">
    <location>
        <begin position="1657"/>
        <end position="1729"/>
    </location>
</feature>
<feature type="domain" description="DUF1542" evidence="4">
    <location>
        <begin position="2143"/>
        <end position="2215"/>
    </location>
</feature>
<feature type="domain" description="DUF1542" evidence="4">
    <location>
        <begin position="2224"/>
        <end position="2296"/>
    </location>
</feature>
<feature type="compositionally biased region" description="Polar residues" evidence="2">
    <location>
        <begin position="205"/>
        <end position="218"/>
    </location>
</feature>
<feature type="compositionally biased region" description="Low complexity" evidence="2">
    <location>
        <begin position="153"/>
        <end position="195"/>
    </location>
</feature>
<feature type="compositionally biased region" description="Basic and acidic residues" evidence="2">
    <location>
        <begin position="1479"/>
        <end position="1495"/>
    </location>
</feature>
<feature type="compositionally biased region" description="Polar residues" evidence="2">
    <location>
        <begin position="667"/>
        <end position="684"/>
    </location>
</feature>
<feature type="chain" id="PRO_5038626503" evidence="3">
    <location>
        <begin position="39"/>
        <end position="3352"/>
    </location>
</feature>
<dbReference type="InterPro" id="IPR011439">
    <property type="entry name" value="DUF1542"/>
</dbReference>
<feature type="region of interest" description="Disordered" evidence="2">
    <location>
        <begin position="1799"/>
        <end position="1827"/>
    </location>
</feature>
<evidence type="ECO:0000259" key="5">
    <source>
        <dbReference type="Pfam" id="PF19087"/>
    </source>
</evidence>
<feature type="compositionally biased region" description="Basic and acidic residues" evidence="2">
    <location>
        <begin position="2089"/>
        <end position="2104"/>
    </location>
</feature>
<feature type="region of interest" description="Disordered" evidence="2">
    <location>
        <begin position="2528"/>
        <end position="2556"/>
    </location>
</feature>
<reference evidence="6 7" key="1">
    <citation type="journal article" date="2015" name="Stand. Genomic Sci.">
        <title>High quality draft genome of Lactobacillus kunkeei EFB6, isolated from a German European foulbrood outbreak of honeybees.</title>
        <authorList>
            <person name="Djukic M."/>
            <person name="Poehlein A."/>
            <person name="Strauss J."/>
            <person name="Tann F.J."/>
            <person name="Leimbach A."/>
            <person name="Hoppert M."/>
            <person name="Daniel R."/>
        </authorList>
    </citation>
    <scope>NUCLEOTIDE SEQUENCE [LARGE SCALE GENOMIC DNA]</scope>
    <source>
        <strain evidence="6 7">EFB6</strain>
    </source>
</reference>
<feature type="region of interest" description="Disordered" evidence="2">
    <location>
        <begin position="667"/>
        <end position="693"/>
    </location>
</feature>
<feature type="compositionally biased region" description="Polar residues" evidence="2">
    <location>
        <begin position="1615"/>
        <end position="1629"/>
    </location>
</feature>
<evidence type="ECO:0000259" key="4">
    <source>
        <dbReference type="Pfam" id="PF07564"/>
    </source>
</evidence>
<feature type="compositionally biased region" description="Basic and acidic residues" evidence="2">
    <location>
        <begin position="1694"/>
        <end position="1704"/>
    </location>
</feature>
<name>A0A836YUC8_9LACO</name>
<dbReference type="RefSeq" id="WP_034535027.1">
    <property type="nucleotide sequence ID" value="NZ_AZBY01000024.1"/>
</dbReference>
<feature type="region of interest" description="Disordered" evidence="2">
    <location>
        <begin position="2571"/>
        <end position="2709"/>
    </location>
</feature>
<feature type="compositionally biased region" description="Basic and acidic residues" evidence="2">
    <location>
        <begin position="1988"/>
        <end position="1999"/>
    </location>
</feature>
<evidence type="ECO:0000313" key="6">
    <source>
        <dbReference type="EMBL" id="KDB00451.1"/>
    </source>
</evidence>
<feature type="region of interest" description="Disordered" evidence="2">
    <location>
        <begin position="2853"/>
        <end position="2882"/>
    </location>
</feature>
<feature type="region of interest" description="Disordered" evidence="2">
    <location>
        <begin position="1286"/>
        <end position="1335"/>
    </location>
</feature>
<feature type="domain" description="DUF1542" evidence="4">
    <location>
        <begin position="598"/>
        <end position="669"/>
    </location>
</feature>
<feature type="domain" description="DUF1542" evidence="4">
    <location>
        <begin position="1738"/>
        <end position="1810"/>
    </location>
</feature>
<feature type="compositionally biased region" description="Basic and acidic residues" evidence="2">
    <location>
        <begin position="2148"/>
        <end position="2162"/>
    </location>
</feature>
<comment type="caution">
    <text evidence="6">The sequence shown here is derived from an EMBL/GenBank/DDBJ whole genome shotgun (WGS) entry which is preliminary data.</text>
</comment>
<feature type="region of interest" description="Disordered" evidence="2">
    <location>
        <begin position="2311"/>
        <end position="2346"/>
    </location>
</feature>
<feature type="compositionally biased region" description="Low complexity" evidence="2">
    <location>
        <begin position="2674"/>
        <end position="2688"/>
    </location>
</feature>
<feature type="compositionally biased region" description="Basic and acidic residues" evidence="2">
    <location>
        <begin position="2332"/>
        <end position="2343"/>
    </location>
</feature>
<feature type="compositionally biased region" description="Basic and acidic residues" evidence="2">
    <location>
        <begin position="2575"/>
        <end position="2589"/>
    </location>
</feature>
<feature type="domain" description="DUF1542" evidence="4">
    <location>
        <begin position="1251"/>
        <end position="1322"/>
    </location>
</feature>
<feature type="domain" description="DUF1542" evidence="4">
    <location>
        <begin position="2548"/>
        <end position="2614"/>
    </location>
</feature>
<feature type="compositionally biased region" description="Polar residues" evidence="2">
    <location>
        <begin position="863"/>
        <end position="883"/>
    </location>
</feature>
<feature type="coiled-coil region" evidence="1">
    <location>
        <begin position="2980"/>
        <end position="3007"/>
    </location>
</feature>
<feature type="region of interest" description="Disordered" evidence="2">
    <location>
        <begin position="1924"/>
        <end position="2069"/>
    </location>
</feature>
<feature type="compositionally biased region" description="Basic and acidic residues" evidence="2">
    <location>
        <begin position="2695"/>
        <end position="2704"/>
    </location>
</feature>
<feature type="domain" description="DUF5776" evidence="5">
    <location>
        <begin position="3283"/>
        <end position="3348"/>
    </location>
</feature>
<feature type="domain" description="DUF1542" evidence="4">
    <location>
        <begin position="1900"/>
        <end position="1970"/>
    </location>
</feature>
<feature type="compositionally biased region" description="Basic and acidic residues" evidence="2">
    <location>
        <begin position="2617"/>
        <end position="2641"/>
    </location>
</feature>
<feature type="compositionally biased region" description="Polar residues" evidence="2">
    <location>
        <begin position="2114"/>
        <end position="2124"/>
    </location>
</feature>
<evidence type="ECO:0000256" key="1">
    <source>
        <dbReference type="SAM" id="Coils"/>
    </source>
</evidence>
<feature type="domain" description="DUF1542" evidence="4">
    <location>
        <begin position="1008"/>
        <end position="1078"/>
    </location>
</feature>
<feature type="domain" description="DUF1542" evidence="4">
    <location>
        <begin position="2062"/>
        <end position="2131"/>
    </location>
</feature>
<feature type="region of interest" description="Disordered" evidence="2">
    <location>
        <begin position="2081"/>
        <end position="2200"/>
    </location>
</feature>
<feature type="compositionally biased region" description="Basic and acidic residues" evidence="2">
    <location>
        <begin position="1306"/>
        <end position="1324"/>
    </location>
</feature>
<feature type="compositionally biased region" description="Polar residues" evidence="2">
    <location>
        <begin position="1960"/>
        <end position="1987"/>
    </location>
</feature>
<feature type="compositionally biased region" description="Low complexity" evidence="2">
    <location>
        <begin position="1932"/>
        <end position="1941"/>
    </location>
</feature>
<feature type="region of interest" description="Disordered" evidence="2">
    <location>
        <begin position="1475"/>
        <end position="1495"/>
    </location>
</feature>
<dbReference type="InterPro" id="IPR044081">
    <property type="entry name" value="DUF5776"/>
</dbReference>
<dbReference type="EMBL" id="AZBY01000024">
    <property type="protein sequence ID" value="KDB00451.1"/>
    <property type="molecule type" value="Genomic_DNA"/>
</dbReference>
<feature type="compositionally biased region" description="Polar residues" evidence="2">
    <location>
        <begin position="2163"/>
        <end position="2176"/>
    </location>
</feature>
<feature type="domain" description="DUF1542" evidence="4">
    <location>
        <begin position="2305"/>
        <end position="2374"/>
    </location>
</feature>
<feature type="compositionally biased region" description="Polar residues" evidence="2">
    <location>
        <begin position="1229"/>
        <end position="1259"/>
    </location>
</feature>
<feature type="compositionally biased region" description="Basic and acidic residues" evidence="2">
    <location>
        <begin position="104"/>
        <end position="114"/>
    </location>
</feature>
<dbReference type="Proteomes" id="UP000026921">
    <property type="component" value="Unassembled WGS sequence"/>
</dbReference>
<feature type="region of interest" description="Disordered" evidence="2">
    <location>
        <begin position="861"/>
        <end position="883"/>
    </location>
</feature>
<feature type="compositionally biased region" description="Polar residues" evidence="2">
    <location>
        <begin position="2541"/>
        <end position="2556"/>
    </location>
</feature>
<feature type="domain" description="DUF1542" evidence="4">
    <location>
        <begin position="1089"/>
        <end position="1155"/>
    </location>
</feature>
<protein>
    <submittedName>
        <fullName evidence="6">DUF1542-domain containing protein</fullName>
    </submittedName>
</protein>
<feature type="compositionally biased region" description="Polar residues" evidence="2">
    <location>
        <begin position="2866"/>
        <end position="2881"/>
    </location>
</feature>
<feature type="domain" description="DUF1542" evidence="4">
    <location>
        <begin position="680"/>
        <end position="749"/>
    </location>
</feature>
<feature type="domain" description="DUF1542" evidence="4">
    <location>
        <begin position="844"/>
        <end position="913"/>
    </location>
</feature>
<feature type="signal peptide" evidence="3">
    <location>
        <begin position="1"/>
        <end position="38"/>
    </location>
</feature>